<sequence>MSVVRGTLLVIGGVAAGFALAHLVNSTERGGAAFADLNAKIDAFREAVRDGYDARTQELLAAVERTPVPGDR</sequence>
<keyword evidence="2" id="KW-1185">Reference proteome</keyword>
<protein>
    <submittedName>
        <fullName evidence="1">Uncharacterized protein</fullName>
    </submittedName>
</protein>
<comment type="caution">
    <text evidence="1">The sequence shown here is derived from an EMBL/GenBank/DDBJ whole genome shotgun (WGS) entry which is preliminary data.</text>
</comment>
<accession>A0A7J5BU72</accession>
<dbReference type="OrthoDB" id="5121327at2"/>
<dbReference type="AlphaFoldDB" id="A0A7J5BU72"/>
<evidence type="ECO:0000313" key="1">
    <source>
        <dbReference type="EMBL" id="KAB1657864.1"/>
    </source>
</evidence>
<gene>
    <name evidence="1" type="ORF">F8O01_07940</name>
</gene>
<organism evidence="1 2">
    <name type="scientific">Pseudoclavibacter chungangensis</name>
    <dbReference type="NCBI Taxonomy" id="587635"/>
    <lineage>
        <taxon>Bacteria</taxon>
        <taxon>Bacillati</taxon>
        <taxon>Actinomycetota</taxon>
        <taxon>Actinomycetes</taxon>
        <taxon>Micrococcales</taxon>
        <taxon>Microbacteriaceae</taxon>
        <taxon>Pseudoclavibacter</taxon>
    </lineage>
</organism>
<dbReference type="Proteomes" id="UP000467240">
    <property type="component" value="Unassembled WGS sequence"/>
</dbReference>
<dbReference type="EMBL" id="WBJZ01000008">
    <property type="protein sequence ID" value="KAB1657864.1"/>
    <property type="molecule type" value="Genomic_DNA"/>
</dbReference>
<reference evidence="1 2" key="1">
    <citation type="submission" date="2019-09" db="EMBL/GenBank/DDBJ databases">
        <title>Phylogeny of genus Pseudoclavibacter and closely related genus.</title>
        <authorList>
            <person name="Li Y."/>
        </authorList>
    </citation>
    <scope>NUCLEOTIDE SEQUENCE [LARGE SCALE GENOMIC DNA]</scope>
    <source>
        <strain evidence="1 2">DSM 23821</strain>
    </source>
</reference>
<evidence type="ECO:0000313" key="2">
    <source>
        <dbReference type="Proteomes" id="UP000467240"/>
    </source>
</evidence>
<name>A0A7J5BU72_9MICO</name>
<dbReference type="RefSeq" id="WP_158040346.1">
    <property type="nucleotide sequence ID" value="NZ_JACCFV010000001.1"/>
</dbReference>
<proteinExistence type="predicted"/>